<evidence type="ECO:0000256" key="5">
    <source>
        <dbReference type="ARBA" id="ARBA00022840"/>
    </source>
</evidence>
<dbReference type="GO" id="GO:0016301">
    <property type="term" value="F:kinase activity"/>
    <property type="evidence" value="ECO:0007669"/>
    <property type="project" value="UniProtKB-KW"/>
</dbReference>
<accession>A0A516G8M4</accession>
<dbReference type="InterPro" id="IPR029056">
    <property type="entry name" value="Ribokinase-like"/>
</dbReference>
<comment type="similarity">
    <text evidence="1">Belongs to the carbohydrate kinase PfkB family.</text>
</comment>
<dbReference type="PROSITE" id="PS00584">
    <property type="entry name" value="PFKB_KINASES_2"/>
    <property type="match status" value="1"/>
</dbReference>
<dbReference type="Pfam" id="PF00294">
    <property type="entry name" value="PfkB"/>
    <property type="match status" value="1"/>
</dbReference>
<evidence type="ECO:0000256" key="1">
    <source>
        <dbReference type="ARBA" id="ARBA00010688"/>
    </source>
</evidence>
<dbReference type="KEGG" id="orz:FNH13_05340"/>
<dbReference type="CDD" id="cd01167">
    <property type="entry name" value="bac_FRK"/>
    <property type="match status" value="1"/>
</dbReference>
<dbReference type="PANTHER" id="PTHR43085:SF1">
    <property type="entry name" value="PSEUDOURIDINE KINASE-RELATED"/>
    <property type="match status" value="1"/>
</dbReference>
<dbReference type="RefSeq" id="WP_143782520.1">
    <property type="nucleotide sequence ID" value="NZ_CP041616.1"/>
</dbReference>
<evidence type="ECO:0000256" key="4">
    <source>
        <dbReference type="ARBA" id="ARBA00022777"/>
    </source>
</evidence>
<evidence type="ECO:0000313" key="8">
    <source>
        <dbReference type="Proteomes" id="UP000315395"/>
    </source>
</evidence>
<keyword evidence="2" id="KW-0808">Transferase</keyword>
<protein>
    <submittedName>
        <fullName evidence="7">Carbohydrate kinase</fullName>
    </submittedName>
</protein>
<organism evidence="7 8">
    <name type="scientific">Ornithinimicrobium ciconiae</name>
    <dbReference type="NCBI Taxonomy" id="2594265"/>
    <lineage>
        <taxon>Bacteria</taxon>
        <taxon>Bacillati</taxon>
        <taxon>Actinomycetota</taxon>
        <taxon>Actinomycetes</taxon>
        <taxon>Micrococcales</taxon>
        <taxon>Ornithinimicrobiaceae</taxon>
        <taxon>Ornithinimicrobium</taxon>
    </lineage>
</organism>
<dbReference type="InterPro" id="IPR002173">
    <property type="entry name" value="Carboh/pur_kinase_PfkB_CS"/>
</dbReference>
<dbReference type="InterPro" id="IPR050306">
    <property type="entry name" value="PfkB_Carbo_kinase"/>
</dbReference>
<evidence type="ECO:0000256" key="3">
    <source>
        <dbReference type="ARBA" id="ARBA00022741"/>
    </source>
</evidence>
<feature type="domain" description="Carbohydrate kinase PfkB" evidence="6">
    <location>
        <begin position="24"/>
        <end position="302"/>
    </location>
</feature>
<dbReference type="Gene3D" id="3.40.1190.20">
    <property type="match status" value="1"/>
</dbReference>
<evidence type="ECO:0000313" key="7">
    <source>
        <dbReference type="EMBL" id="QDO87845.1"/>
    </source>
</evidence>
<dbReference type="GO" id="GO:0005524">
    <property type="term" value="F:ATP binding"/>
    <property type="evidence" value="ECO:0007669"/>
    <property type="project" value="UniProtKB-KW"/>
</dbReference>
<keyword evidence="4 7" id="KW-0418">Kinase</keyword>
<dbReference type="OrthoDB" id="9795789at2"/>
<gene>
    <name evidence="7" type="ORF">FNH13_05340</name>
</gene>
<dbReference type="InterPro" id="IPR011611">
    <property type="entry name" value="PfkB_dom"/>
</dbReference>
<keyword evidence="3" id="KW-0547">Nucleotide-binding</keyword>
<proteinExistence type="inferred from homology"/>
<dbReference type="SUPFAM" id="SSF53613">
    <property type="entry name" value="Ribokinase-like"/>
    <property type="match status" value="1"/>
</dbReference>
<reference evidence="7 8" key="1">
    <citation type="submission" date="2019-07" db="EMBL/GenBank/DDBJ databases">
        <title>complete genome sequencing of Ornithinimicrobium sp. H23M54.</title>
        <authorList>
            <person name="Bae J.-W."/>
            <person name="Lee S.-Y."/>
        </authorList>
    </citation>
    <scope>NUCLEOTIDE SEQUENCE [LARGE SCALE GENOMIC DNA]</scope>
    <source>
        <strain evidence="7 8">H23M54</strain>
    </source>
</reference>
<keyword evidence="5" id="KW-0067">ATP-binding</keyword>
<name>A0A516G8M4_9MICO</name>
<dbReference type="Proteomes" id="UP000315395">
    <property type="component" value="Chromosome"/>
</dbReference>
<dbReference type="AlphaFoldDB" id="A0A516G8M4"/>
<sequence>MASQAARTLVVGEALIDIVLGPAGREEHVGGSPANVAIGLSRLGHPAELLTHLGPDERGRRIQDHLAATGVRLSPGSEAADRTPTATAHLDEAGVATYDFDLPWDLPPIDPPGGVHLHTGSIAATLEPGASQVLELVQRSRADATISYDPNLRPSIMGEPHDVRARVEELIGWSDVVKTSDEDLAWLYAGAPVFEVARLWGQLGPSVIVITRGPDGALVHLPAAGEEAAVQAVPARVVDTVGAGDSFMAGLLSGLLDAGLLGGREAREALRTAGLDDILPAVARASACAYWTIERAGAAAPTRSDLSVSD</sequence>
<evidence type="ECO:0000259" key="6">
    <source>
        <dbReference type="Pfam" id="PF00294"/>
    </source>
</evidence>
<dbReference type="PANTHER" id="PTHR43085">
    <property type="entry name" value="HEXOKINASE FAMILY MEMBER"/>
    <property type="match status" value="1"/>
</dbReference>
<dbReference type="EMBL" id="CP041616">
    <property type="protein sequence ID" value="QDO87845.1"/>
    <property type="molecule type" value="Genomic_DNA"/>
</dbReference>
<keyword evidence="8" id="KW-1185">Reference proteome</keyword>
<dbReference type="PROSITE" id="PS00583">
    <property type="entry name" value="PFKB_KINASES_1"/>
    <property type="match status" value="1"/>
</dbReference>
<evidence type="ECO:0000256" key="2">
    <source>
        <dbReference type="ARBA" id="ARBA00022679"/>
    </source>
</evidence>